<sequence length="512" mass="55587">MRHHSSEASNPESFQTSNPSDKLESVPVAVEQSYCGTKQPECFTPGNSGTEVTNAIPAENLELAIELSNTLKYSSGSPDRNVPCDATDTVLETAATPASLVQSVVHHSEERHSSFERETHLRRICGMEREKEAAAVDWTRLISDASDLLNFDSTTIEESSDGEDSKTVDPGAICFISNILQDNHDDMEVMESGPIDSSEHYELGKFSNQSEGMGDLKETDEAPAILSRNLLDKLNVDDKCPKCIHSSCKHSSQSYAISRRCLDFERAETHKRKSICDTSGSYSVPLQSNCEVTLVEKKLIRTTAGCDYSSSRLPGIGLHLNALATTSESNLSKVVNHESQASESQVTETPNSKISSTCLTPSEVSRDESCKSEVHIAETPPEACAPVGVESDHKARRLIESRNPIAFAPKVIGSINATPQFGGGAGCSILCRCIGCKNTFGRKDEAEESEIEEHKSRVRKKDATDVSLGRVKDQDLPMTLPGICRPSDQLTASFSGKPKNIFSTFCSVISSA</sequence>
<dbReference type="PANTHER" id="PTHR46159:SF15">
    <property type="entry name" value="CRC DOMAIN-CONTAINING PROTEIN"/>
    <property type="match status" value="1"/>
</dbReference>
<dbReference type="AlphaFoldDB" id="A0A4Y1RSC9"/>
<dbReference type="EMBL" id="AP019302">
    <property type="protein sequence ID" value="BBH06686.1"/>
    <property type="molecule type" value="Genomic_DNA"/>
</dbReference>
<proteinExistence type="predicted"/>
<feature type="compositionally biased region" description="Polar residues" evidence="1">
    <location>
        <begin position="7"/>
        <end position="20"/>
    </location>
</feature>
<evidence type="ECO:0000313" key="2">
    <source>
        <dbReference type="EMBL" id="BBH06686.1"/>
    </source>
</evidence>
<organism evidence="2">
    <name type="scientific">Prunus dulcis</name>
    <name type="common">Almond</name>
    <name type="synonym">Amygdalus dulcis</name>
    <dbReference type="NCBI Taxonomy" id="3755"/>
    <lineage>
        <taxon>Eukaryota</taxon>
        <taxon>Viridiplantae</taxon>
        <taxon>Streptophyta</taxon>
        <taxon>Embryophyta</taxon>
        <taxon>Tracheophyta</taxon>
        <taxon>Spermatophyta</taxon>
        <taxon>Magnoliopsida</taxon>
        <taxon>eudicotyledons</taxon>
        <taxon>Gunneridae</taxon>
        <taxon>Pentapetalae</taxon>
        <taxon>rosids</taxon>
        <taxon>fabids</taxon>
        <taxon>Rosales</taxon>
        <taxon>Rosaceae</taxon>
        <taxon>Amygdaloideae</taxon>
        <taxon>Amygdaleae</taxon>
        <taxon>Prunus</taxon>
    </lineage>
</organism>
<dbReference type="InterPro" id="IPR044522">
    <property type="entry name" value="TSO1-like"/>
</dbReference>
<dbReference type="PANTHER" id="PTHR46159">
    <property type="entry name" value="PROTEIN TESMIN/TSO1-LIKE CXC 2"/>
    <property type="match status" value="1"/>
</dbReference>
<dbReference type="GO" id="GO:0003700">
    <property type="term" value="F:DNA-binding transcription factor activity"/>
    <property type="evidence" value="ECO:0007669"/>
    <property type="project" value="InterPro"/>
</dbReference>
<accession>A0A4Y1RSC9</accession>
<name>A0A4Y1RSC9_PRUDU</name>
<gene>
    <name evidence="2" type="ORF">Prudu_018408</name>
</gene>
<evidence type="ECO:0000256" key="1">
    <source>
        <dbReference type="SAM" id="MobiDB-lite"/>
    </source>
</evidence>
<feature type="region of interest" description="Disordered" evidence="1">
    <location>
        <begin position="1"/>
        <end position="28"/>
    </location>
</feature>
<protein>
    <submittedName>
        <fullName evidence="2">Tesmin/TSO1-like CXC domain-containing protein</fullName>
    </submittedName>
</protein>
<feature type="region of interest" description="Disordered" evidence="1">
    <location>
        <begin position="334"/>
        <end position="358"/>
    </location>
</feature>
<reference evidence="2" key="1">
    <citation type="journal article" date="2019" name="Science">
        <title>Mutation of a bHLH transcription factor allowed almond domestication.</title>
        <authorList>
            <person name="Sanchez-Perez R."/>
            <person name="Pavan S."/>
            <person name="Mazzeo R."/>
            <person name="Moldovan C."/>
            <person name="Aiese Cigliano R."/>
            <person name="Del Cueto J."/>
            <person name="Ricciardi F."/>
            <person name="Lotti C."/>
            <person name="Ricciardi L."/>
            <person name="Dicenta F."/>
            <person name="Lopez-Marques R.L."/>
            <person name="Lindberg Moller B."/>
        </authorList>
    </citation>
    <scope>NUCLEOTIDE SEQUENCE</scope>
</reference>